<evidence type="ECO:0000313" key="8">
    <source>
        <dbReference type="Proteomes" id="UP000829685"/>
    </source>
</evidence>
<dbReference type="GO" id="GO:0016020">
    <property type="term" value="C:membrane"/>
    <property type="evidence" value="ECO:0007669"/>
    <property type="project" value="UniProtKB-SubCell"/>
</dbReference>
<feature type="transmembrane region" description="Helical" evidence="6">
    <location>
        <begin position="475"/>
        <end position="495"/>
    </location>
</feature>
<feature type="transmembrane region" description="Helical" evidence="6">
    <location>
        <begin position="246"/>
        <end position="270"/>
    </location>
</feature>
<keyword evidence="5 6" id="KW-0472">Membrane</keyword>
<proteinExistence type="predicted"/>
<keyword evidence="8" id="KW-1185">Reference proteome</keyword>
<protein>
    <recommendedName>
        <fullName evidence="9">Major facilitator superfamily (MFS) profile domain-containing protein</fullName>
    </recommendedName>
</protein>
<dbReference type="GO" id="GO:0022857">
    <property type="term" value="F:transmembrane transporter activity"/>
    <property type="evidence" value="ECO:0007669"/>
    <property type="project" value="InterPro"/>
</dbReference>
<feature type="transmembrane region" description="Helical" evidence="6">
    <location>
        <begin position="205"/>
        <end position="226"/>
    </location>
</feature>
<evidence type="ECO:0000256" key="2">
    <source>
        <dbReference type="ARBA" id="ARBA00022448"/>
    </source>
</evidence>
<dbReference type="Gene3D" id="1.20.1250.20">
    <property type="entry name" value="MFS general substrate transporter like domains"/>
    <property type="match status" value="1"/>
</dbReference>
<dbReference type="PANTHER" id="PTHR23504">
    <property type="entry name" value="MAJOR FACILITATOR SUPERFAMILY DOMAIN-CONTAINING PROTEIN 10"/>
    <property type="match status" value="1"/>
</dbReference>
<evidence type="ECO:0000256" key="6">
    <source>
        <dbReference type="SAM" id="Phobius"/>
    </source>
</evidence>
<keyword evidence="4 6" id="KW-1133">Transmembrane helix</keyword>
<feature type="transmembrane region" description="Helical" evidence="6">
    <location>
        <begin position="353"/>
        <end position="375"/>
    </location>
</feature>
<dbReference type="SUPFAM" id="SSF103473">
    <property type="entry name" value="MFS general substrate transporter"/>
    <property type="match status" value="1"/>
</dbReference>
<feature type="transmembrane region" description="Helical" evidence="6">
    <location>
        <begin position="441"/>
        <end position="463"/>
    </location>
</feature>
<dbReference type="PANTHER" id="PTHR23504:SF6">
    <property type="entry name" value="MULTIDRUG TRANSPORTER, PUTATIVE (AFU_ORTHOLOGUE AFUA_4G08740)-RELATED"/>
    <property type="match status" value="1"/>
</dbReference>
<dbReference type="InterPro" id="IPR011701">
    <property type="entry name" value="MFS"/>
</dbReference>
<feature type="transmembrane region" description="Helical" evidence="6">
    <location>
        <begin position="547"/>
        <end position="569"/>
    </location>
</feature>
<evidence type="ECO:0008006" key="9">
    <source>
        <dbReference type="Google" id="ProtNLM"/>
    </source>
</evidence>
<evidence type="ECO:0000256" key="4">
    <source>
        <dbReference type="ARBA" id="ARBA00022989"/>
    </source>
</evidence>
<keyword evidence="2" id="KW-0813">Transport</keyword>
<comment type="caution">
    <text evidence="7">The sequence shown here is derived from an EMBL/GenBank/DDBJ whole genome shotgun (WGS) entry which is preliminary data.</text>
</comment>
<feature type="transmembrane region" description="Helical" evidence="6">
    <location>
        <begin position="410"/>
        <end position="429"/>
    </location>
</feature>
<name>A0A9P9WL43_9PEZI</name>
<reference evidence="7" key="1">
    <citation type="submission" date="2021-03" db="EMBL/GenBank/DDBJ databases">
        <title>Revisited historic fungal species revealed as producer of novel bioactive compounds through whole genome sequencing and comparative genomics.</title>
        <authorList>
            <person name="Vignolle G.A."/>
            <person name="Hochenegger N."/>
            <person name="Mach R.L."/>
            <person name="Mach-Aigner A.R."/>
            <person name="Javad Rahimi M."/>
            <person name="Salim K.A."/>
            <person name="Chan C.M."/>
            <person name="Lim L.B.L."/>
            <person name="Cai F."/>
            <person name="Druzhinina I.S."/>
            <person name="U'Ren J.M."/>
            <person name="Derntl C."/>
        </authorList>
    </citation>
    <scope>NUCLEOTIDE SEQUENCE</scope>
    <source>
        <strain evidence="7">TUCIM 5799</strain>
    </source>
</reference>
<evidence type="ECO:0000256" key="5">
    <source>
        <dbReference type="ARBA" id="ARBA00023136"/>
    </source>
</evidence>
<dbReference type="InterPro" id="IPR036259">
    <property type="entry name" value="MFS_trans_sf"/>
</dbReference>
<evidence type="ECO:0000256" key="1">
    <source>
        <dbReference type="ARBA" id="ARBA00004141"/>
    </source>
</evidence>
<organism evidence="7 8">
    <name type="scientific">Neoarthrinium moseri</name>
    <dbReference type="NCBI Taxonomy" id="1658444"/>
    <lineage>
        <taxon>Eukaryota</taxon>
        <taxon>Fungi</taxon>
        <taxon>Dikarya</taxon>
        <taxon>Ascomycota</taxon>
        <taxon>Pezizomycotina</taxon>
        <taxon>Sordariomycetes</taxon>
        <taxon>Xylariomycetidae</taxon>
        <taxon>Amphisphaeriales</taxon>
        <taxon>Apiosporaceae</taxon>
        <taxon>Neoarthrinium</taxon>
    </lineage>
</organism>
<dbReference type="EMBL" id="JAFIMR010000016">
    <property type="protein sequence ID" value="KAI1868843.1"/>
    <property type="molecule type" value="Genomic_DNA"/>
</dbReference>
<evidence type="ECO:0000256" key="3">
    <source>
        <dbReference type="ARBA" id="ARBA00022692"/>
    </source>
</evidence>
<keyword evidence="3 6" id="KW-0812">Transmembrane</keyword>
<dbReference type="Pfam" id="PF07690">
    <property type="entry name" value="MFS_1"/>
    <property type="match status" value="2"/>
</dbReference>
<evidence type="ECO:0000313" key="7">
    <source>
        <dbReference type="EMBL" id="KAI1868843.1"/>
    </source>
</evidence>
<dbReference type="AlphaFoldDB" id="A0A9P9WL43"/>
<gene>
    <name evidence="7" type="ORF">JX265_006822</name>
</gene>
<sequence>MTGSRYEALDNAASTLSTTSSVRVSEHSGFLRDAQVDDGTKGLAVITSPEGLAALGSGAASSESEEQKRRAEKQKVVAWRDLPKKKQLFVITMTRLSEPLVQTSLQAYMYYQLKWFDPSLPDSVIASQAGVLHASFTAAQFVTAMLWGRVADTRVVSCIGFGFSTSFHQALFFRCLGGITNGNIGVLRTMISEVVREKKYQSRAFLLLPMTFNIGIIVGPVLGGILSDPAASYPNLFGQVLLFRNFPYALPNLVSAGFLFCALVGVVLLLEETHDALRDKADYGRLLASKLVSIFRRDTIGYTPLHSRDSSITVEMSPILPETDHGSTSHAPPRRRYISTLPFRRIFTRNVSLTLLAHFFLAFHLGTFNSLWFTFLSTPVYNPEKPTPEGFRPSLPFHFNGGLGLPARNVGIAMAMLGAIGITMQLFLYPRLSSRFGNVRMWRVCLFLFPVAYIILPYLSVIPSTTPPPSQKTGVGIWVALAGVLFIQVTGRTFALPAQTILVNNCTPHPSVLGTVHGIGQSVSSFARTVGPISGGFLFGIGHDHGLIGGVFWSMAGIAIFGLIASFWVKEGDGHEIWLEGDEEDEADA</sequence>
<dbReference type="Proteomes" id="UP000829685">
    <property type="component" value="Unassembled WGS sequence"/>
</dbReference>
<comment type="subcellular location">
    <subcellularLocation>
        <location evidence="1">Membrane</location>
        <topology evidence="1">Multi-pass membrane protein</topology>
    </subcellularLocation>
</comment>
<accession>A0A9P9WL43</accession>